<gene>
    <name evidence="15" type="primary">rnc</name>
    <name evidence="19" type="ORF">A3C95_00420</name>
</gene>
<dbReference type="Pfam" id="PF00035">
    <property type="entry name" value="dsrm"/>
    <property type="match status" value="1"/>
</dbReference>
<dbReference type="GO" id="GO:0019843">
    <property type="term" value="F:rRNA binding"/>
    <property type="evidence" value="ECO:0007669"/>
    <property type="project" value="UniProtKB-KW"/>
</dbReference>
<dbReference type="GO" id="GO:0006397">
    <property type="term" value="P:mRNA processing"/>
    <property type="evidence" value="ECO:0007669"/>
    <property type="project" value="UniProtKB-UniRule"/>
</dbReference>
<keyword evidence="12 15" id="KW-0378">Hydrolase</keyword>
<dbReference type="InterPro" id="IPR014720">
    <property type="entry name" value="dsRBD_dom"/>
</dbReference>
<feature type="binding site" evidence="15">
    <location>
        <position position="122"/>
    </location>
    <ligand>
        <name>Mg(2+)</name>
        <dbReference type="ChEBI" id="CHEBI:18420"/>
    </ligand>
</feature>
<dbReference type="EMBL" id="MFLM01000026">
    <property type="protein sequence ID" value="OGG67737.1"/>
    <property type="molecule type" value="Genomic_DNA"/>
</dbReference>
<dbReference type="HAMAP" id="MF_00104">
    <property type="entry name" value="RNase_III"/>
    <property type="match status" value="1"/>
</dbReference>
<evidence type="ECO:0000259" key="18">
    <source>
        <dbReference type="PROSITE" id="PS50142"/>
    </source>
</evidence>
<dbReference type="Gene3D" id="3.30.160.20">
    <property type="match status" value="1"/>
</dbReference>
<comment type="catalytic activity">
    <reaction evidence="1 15">
        <text>Endonucleolytic cleavage to 5'-phosphomonoester.</text>
        <dbReference type="EC" id="3.1.26.3"/>
    </reaction>
</comment>
<keyword evidence="7 15" id="KW-0507">mRNA processing</keyword>
<keyword evidence="6 15" id="KW-0698">rRNA processing</keyword>
<dbReference type="AlphaFoldDB" id="A0A1F6E2D8"/>
<keyword evidence="14 15" id="KW-0694">RNA-binding</keyword>
<dbReference type="PROSITE" id="PS00517">
    <property type="entry name" value="RNASE_3_1"/>
    <property type="match status" value="1"/>
</dbReference>
<reference evidence="19 20" key="1">
    <citation type="journal article" date="2016" name="Nat. Commun.">
        <title>Thousands of microbial genomes shed light on interconnected biogeochemical processes in an aquifer system.</title>
        <authorList>
            <person name="Anantharaman K."/>
            <person name="Brown C.T."/>
            <person name="Hug L.A."/>
            <person name="Sharon I."/>
            <person name="Castelle C.J."/>
            <person name="Probst A.J."/>
            <person name="Thomas B.C."/>
            <person name="Singh A."/>
            <person name="Wilkins M.J."/>
            <person name="Karaoz U."/>
            <person name="Brodie E.L."/>
            <person name="Williams K.H."/>
            <person name="Hubbard S.S."/>
            <person name="Banfield J.F."/>
        </authorList>
    </citation>
    <scope>NUCLEOTIDE SEQUENCE [LARGE SCALE GENOMIC DNA]</scope>
</reference>
<evidence type="ECO:0000256" key="12">
    <source>
        <dbReference type="ARBA" id="ARBA00022801"/>
    </source>
</evidence>
<evidence type="ECO:0000256" key="16">
    <source>
        <dbReference type="SAM" id="MobiDB-lite"/>
    </source>
</evidence>
<dbReference type="InterPro" id="IPR036389">
    <property type="entry name" value="RNase_III_sf"/>
</dbReference>
<dbReference type="FunFam" id="3.30.160.20:FF:000003">
    <property type="entry name" value="Ribonuclease 3"/>
    <property type="match status" value="1"/>
</dbReference>
<keyword evidence="13 15" id="KW-0460">Magnesium</keyword>
<dbReference type="PANTHER" id="PTHR11207">
    <property type="entry name" value="RIBONUCLEASE III"/>
    <property type="match status" value="1"/>
</dbReference>
<evidence type="ECO:0000256" key="6">
    <source>
        <dbReference type="ARBA" id="ARBA00022552"/>
    </source>
</evidence>
<dbReference type="FunFam" id="1.10.1520.10:FF:000001">
    <property type="entry name" value="Ribonuclease 3"/>
    <property type="match status" value="1"/>
</dbReference>
<comment type="function">
    <text evidence="15">Digests double-stranded RNA. Involved in the processing of primary rRNA transcript to yield the immediate precursors to the large and small rRNAs (23S and 16S). Processes some mRNAs, and tRNAs when they are encoded in the rRNA operon. Processes pre-crRNA and tracrRNA of type II CRISPR loci if present in the organism.</text>
</comment>
<keyword evidence="15" id="KW-0699">rRNA-binding</keyword>
<evidence type="ECO:0000259" key="17">
    <source>
        <dbReference type="PROSITE" id="PS50137"/>
    </source>
</evidence>
<dbReference type="GO" id="GO:0004525">
    <property type="term" value="F:ribonuclease III activity"/>
    <property type="evidence" value="ECO:0007669"/>
    <property type="project" value="UniProtKB-UniRule"/>
</dbReference>
<comment type="subcellular location">
    <subcellularLocation>
        <location evidence="2 15">Cytoplasm</location>
    </subcellularLocation>
</comment>
<accession>A0A1F6E2D8</accession>
<feature type="binding site" evidence="15">
    <location>
        <position position="46"/>
    </location>
    <ligand>
        <name>Mg(2+)</name>
        <dbReference type="ChEBI" id="CHEBI:18420"/>
    </ligand>
</feature>
<evidence type="ECO:0000256" key="4">
    <source>
        <dbReference type="ARBA" id="ARBA00011738"/>
    </source>
</evidence>
<dbReference type="PANTHER" id="PTHR11207:SF0">
    <property type="entry name" value="RIBONUCLEASE 3"/>
    <property type="match status" value="1"/>
</dbReference>
<feature type="domain" description="DRBM" evidence="17">
    <location>
        <begin position="160"/>
        <end position="229"/>
    </location>
</feature>
<dbReference type="InterPro" id="IPR000999">
    <property type="entry name" value="RNase_III_dom"/>
</dbReference>
<dbReference type="InterPro" id="IPR011907">
    <property type="entry name" value="RNase_III"/>
</dbReference>
<dbReference type="GO" id="GO:0005737">
    <property type="term" value="C:cytoplasm"/>
    <property type="evidence" value="ECO:0007669"/>
    <property type="project" value="UniProtKB-SubCell"/>
</dbReference>
<comment type="similarity">
    <text evidence="3">Belongs to the ribonuclease III family.</text>
</comment>
<dbReference type="NCBIfam" id="TIGR02191">
    <property type="entry name" value="RNaseIII"/>
    <property type="match status" value="1"/>
</dbReference>
<evidence type="ECO:0000256" key="13">
    <source>
        <dbReference type="ARBA" id="ARBA00022842"/>
    </source>
</evidence>
<dbReference type="PROSITE" id="PS50137">
    <property type="entry name" value="DS_RBD"/>
    <property type="match status" value="1"/>
</dbReference>
<evidence type="ECO:0000256" key="9">
    <source>
        <dbReference type="ARBA" id="ARBA00022722"/>
    </source>
</evidence>
<feature type="active site" evidence="15">
    <location>
        <position position="122"/>
    </location>
</feature>
<protein>
    <recommendedName>
        <fullName evidence="15">Ribonuclease 3</fullName>
        <ecNumber evidence="15">3.1.26.3</ecNumber>
    </recommendedName>
    <alternativeName>
        <fullName evidence="15">Ribonuclease III</fullName>
        <shortName evidence="15">RNase III</shortName>
    </alternativeName>
</protein>
<organism evidence="19 20">
    <name type="scientific">Candidatus Kaiserbacteria bacterium RIFCSPHIGHO2_02_FULL_56_30</name>
    <dbReference type="NCBI Taxonomy" id="1798499"/>
    <lineage>
        <taxon>Bacteria</taxon>
        <taxon>Candidatus Kaiseribacteriota</taxon>
    </lineage>
</organism>
<dbReference type="GO" id="GO:0010468">
    <property type="term" value="P:regulation of gene expression"/>
    <property type="evidence" value="ECO:0007669"/>
    <property type="project" value="TreeGrafter"/>
</dbReference>
<dbReference type="GO" id="GO:0046872">
    <property type="term" value="F:metal ion binding"/>
    <property type="evidence" value="ECO:0007669"/>
    <property type="project" value="UniProtKB-KW"/>
</dbReference>
<dbReference type="Gene3D" id="1.10.1520.10">
    <property type="entry name" value="Ribonuclease III domain"/>
    <property type="match status" value="1"/>
</dbReference>
<dbReference type="CDD" id="cd10845">
    <property type="entry name" value="DSRM_RNAse_III_family"/>
    <property type="match status" value="1"/>
</dbReference>
<dbReference type="SUPFAM" id="SSF54768">
    <property type="entry name" value="dsRNA-binding domain-like"/>
    <property type="match status" value="1"/>
</dbReference>
<sequence length="229" mass="25062">MPDFAAFASHLGLTFNNLGFLTEALTHRSYLNENRSFIGANNERLEFLGDAVLELAVTHFLFTKFPNKSEGELTSFRAALVNTVSLAGAAGALDINEYLLLSKGEEKDTGKARQIILANTFEAIIGAIYLDQGYSAAEAFIGKHLYGKIDEVIEKRAYVDAKSRFQEAAQEKRGVTPAYETVSETGPDHDRQFVVGVYVGKIEIARGEGKSKQDAEQSAAQSALDKMGW</sequence>
<evidence type="ECO:0000256" key="2">
    <source>
        <dbReference type="ARBA" id="ARBA00004496"/>
    </source>
</evidence>
<comment type="caution">
    <text evidence="19">The sequence shown here is derived from an EMBL/GenBank/DDBJ whole genome shotgun (WGS) entry which is preliminary data.</text>
</comment>
<name>A0A1F6E2D8_9BACT</name>
<keyword evidence="5 15" id="KW-0963">Cytoplasm</keyword>
<evidence type="ECO:0000256" key="8">
    <source>
        <dbReference type="ARBA" id="ARBA00022694"/>
    </source>
</evidence>
<dbReference type="GO" id="GO:0006364">
    <property type="term" value="P:rRNA processing"/>
    <property type="evidence" value="ECO:0007669"/>
    <property type="project" value="UniProtKB-UniRule"/>
</dbReference>
<feature type="region of interest" description="Disordered" evidence="16">
    <location>
        <begin position="207"/>
        <end position="229"/>
    </location>
</feature>
<dbReference type="SMART" id="SM00358">
    <property type="entry name" value="DSRM"/>
    <property type="match status" value="1"/>
</dbReference>
<keyword evidence="10 15" id="KW-0479">Metal-binding</keyword>
<evidence type="ECO:0000256" key="15">
    <source>
        <dbReference type="HAMAP-Rule" id="MF_00104"/>
    </source>
</evidence>
<comment type="cofactor">
    <cofactor evidence="15">
        <name>Mg(2+)</name>
        <dbReference type="ChEBI" id="CHEBI:18420"/>
    </cofactor>
</comment>
<feature type="active site" evidence="15">
    <location>
        <position position="50"/>
    </location>
</feature>
<evidence type="ECO:0000256" key="5">
    <source>
        <dbReference type="ARBA" id="ARBA00022490"/>
    </source>
</evidence>
<dbReference type="PROSITE" id="PS50142">
    <property type="entry name" value="RNASE_3_2"/>
    <property type="match status" value="1"/>
</dbReference>
<feature type="binding site" evidence="15">
    <location>
        <position position="119"/>
    </location>
    <ligand>
        <name>Mg(2+)</name>
        <dbReference type="ChEBI" id="CHEBI:18420"/>
    </ligand>
</feature>
<dbReference type="CDD" id="cd00593">
    <property type="entry name" value="RIBOc"/>
    <property type="match status" value="1"/>
</dbReference>
<feature type="domain" description="RNase III" evidence="18">
    <location>
        <begin position="4"/>
        <end position="133"/>
    </location>
</feature>
<evidence type="ECO:0000313" key="19">
    <source>
        <dbReference type="EMBL" id="OGG67737.1"/>
    </source>
</evidence>
<evidence type="ECO:0000256" key="10">
    <source>
        <dbReference type="ARBA" id="ARBA00022723"/>
    </source>
</evidence>
<evidence type="ECO:0000256" key="7">
    <source>
        <dbReference type="ARBA" id="ARBA00022664"/>
    </source>
</evidence>
<dbReference type="SUPFAM" id="SSF69065">
    <property type="entry name" value="RNase III domain-like"/>
    <property type="match status" value="1"/>
</dbReference>
<keyword evidence="11 15" id="KW-0255">Endonuclease</keyword>
<evidence type="ECO:0000313" key="20">
    <source>
        <dbReference type="Proteomes" id="UP000177107"/>
    </source>
</evidence>
<dbReference type="GO" id="GO:0003725">
    <property type="term" value="F:double-stranded RNA binding"/>
    <property type="evidence" value="ECO:0007669"/>
    <property type="project" value="TreeGrafter"/>
</dbReference>
<evidence type="ECO:0000256" key="14">
    <source>
        <dbReference type="ARBA" id="ARBA00022884"/>
    </source>
</evidence>
<keyword evidence="9 15" id="KW-0540">Nuclease</keyword>
<dbReference type="STRING" id="1798499.A3C95_00420"/>
<dbReference type="GO" id="GO:0042802">
    <property type="term" value="F:identical protein binding"/>
    <property type="evidence" value="ECO:0007669"/>
    <property type="project" value="UniProtKB-ARBA"/>
</dbReference>
<proteinExistence type="inferred from homology"/>
<dbReference type="SMART" id="SM00535">
    <property type="entry name" value="RIBOc"/>
    <property type="match status" value="1"/>
</dbReference>
<dbReference type="EC" id="3.1.26.3" evidence="15"/>
<keyword evidence="8 15" id="KW-0819">tRNA processing</keyword>
<dbReference type="Proteomes" id="UP000177107">
    <property type="component" value="Unassembled WGS sequence"/>
</dbReference>
<evidence type="ECO:0000256" key="3">
    <source>
        <dbReference type="ARBA" id="ARBA00010183"/>
    </source>
</evidence>
<dbReference type="Pfam" id="PF14622">
    <property type="entry name" value="Ribonucleas_3_3"/>
    <property type="match status" value="1"/>
</dbReference>
<evidence type="ECO:0000256" key="1">
    <source>
        <dbReference type="ARBA" id="ARBA00000109"/>
    </source>
</evidence>
<comment type="subunit">
    <text evidence="4 15">Homodimer.</text>
</comment>
<dbReference type="GO" id="GO:0008033">
    <property type="term" value="P:tRNA processing"/>
    <property type="evidence" value="ECO:0007669"/>
    <property type="project" value="UniProtKB-KW"/>
</dbReference>
<evidence type="ECO:0000256" key="11">
    <source>
        <dbReference type="ARBA" id="ARBA00022759"/>
    </source>
</evidence>